<dbReference type="WBParaSite" id="maker-PairedContig_1823-snap-gene-0.9-mRNA-1">
    <property type="protein sequence ID" value="maker-PairedContig_1823-snap-gene-0.9-mRNA-1"/>
    <property type="gene ID" value="maker-PairedContig_1823-snap-gene-0.9"/>
</dbReference>
<evidence type="ECO:0000256" key="4">
    <source>
        <dbReference type="ARBA" id="ARBA00023242"/>
    </source>
</evidence>
<dbReference type="GO" id="GO:0030154">
    <property type="term" value="P:cell differentiation"/>
    <property type="evidence" value="ECO:0007669"/>
    <property type="project" value="TreeGrafter"/>
</dbReference>
<evidence type="ECO:0000256" key="2">
    <source>
        <dbReference type="ARBA" id="ARBA00023125"/>
    </source>
</evidence>
<keyword evidence="3 5" id="KW-0371">Homeobox</keyword>
<dbReference type="PRINTS" id="PR00024">
    <property type="entry name" value="HOMEOBOX"/>
</dbReference>
<dbReference type="InterPro" id="IPR009057">
    <property type="entry name" value="Homeodomain-like_sf"/>
</dbReference>
<dbReference type="Gene3D" id="1.10.10.60">
    <property type="entry name" value="Homeodomain-like"/>
    <property type="match status" value="1"/>
</dbReference>
<dbReference type="SMART" id="SM00389">
    <property type="entry name" value="HOX"/>
    <property type="match status" value="1"/>
</dbReference>
<accession>A0A1I8EF83</accession>
<keyword evidence="2 5" id="KW-0238">DNA-binding</keyword>
<name>A0A1I8EF83_WUCBA</name>
<dbReference type="Pfam" id="PF00046">
    <property type="entry name" value="Homeodomain"/>
    <property type="match status" value="1"/>
</dbReference>
<dbReference type="PANTHER" id="PTHR24324">
    <property type="entry name" value="HOMEOBOX PROTEIN HHEX"/>
    <property type="match status" value="1"/>
</dbReference>
<feature type="domain" description="Homeobox" evidence="7">
    <location>
        <begin position="107"/>
        <end position="167"/>
    </location>
</feature>
<evidence type="ECO:0000313" key="8">
    <source>
        <dbReference type="WBParaSite" id="maker-PairedContig_1823-snap-gene-0.9-mRNA-1"/>
    </source>
</evidence>
<dbReference type="GO" id="GO:0000981">
    <property type="term" value="F:DNA-binding transcription factor activity, RNA polymerase II-specific"/>
    <property type="evidence" value="ECO:0007669"/>
    <property type="project" value="InterPro"/>
</dbReference>
<dbReference type="SUPFAM" id="SSF46689">
    <property type="entry name" value="Homeodomain-like"/>
    <property type="match status" value="1"/>
</dbReference>
<comment type="subcellular location">
    <subcellularLocation>
        <location evidence="1 5 6">Nucleus</location>
    </subcellularLocation>
</comment>
<keyword evidence="4 5" id="KW-0539">Nucleus</keyword>
<organism evidence="8">
    <name type="scientific">Wuchereria bancrofti</name>
    <dbReference type="NCBI Taxonomy" id="6293"/>
    <lineage>
        <taxon>Eukaryota</taxon>
        <taxon>Metazoa</taxon>
        <taxon>Ecdysozoa</taxon>
        <taxon>Nematoda</taxon>
        <taxon>Chromadorea</taxon>
        <taxon>Rhabditida</taxon>
        <taxon>Spirurina</taxon>
        <taxon>Spiruromorpha</taxon>
        <taxon>Filarioidea</taxon>
        <taxon>Onchocercidae</taxon>
        <taxon>Wuchereria</taxon>
    </lineage>
</organism>
<dbReference type="AlphaFoldDB" id="A0A1I8EF83"/>
<dbReference type="GO" id="GO:0005634">
    <property type="term" value="C:nucleus"/>
    <property type="evidence" value="ECO:0007669"/>
    <property type="project" value="UniProtKB-SubCell"/>
</dbReference>
<proteinExistence type="predicted"/>
<dbReference type="InterPro" id="IPR020479">
    <property type="entry name" value="HD_metazoa"/>
</dbReference>
<dbReference type="CDD" id="cd00086">
    <property type="entry name" value="homeodomain"/>
    <property type="match status" value="1"/>
</dbReference>
<evidence type="ECO:0000256" key="5">
    <source>
        <dbReference type="PROSITE-ProRule" id="PRU00108"/>
    </source>
</evidence>
<dbReference type="GO" id="GO:0000978">
    <property type="term" value="F:RNA polymerase II cis-regulatory region sequence-specific DNA binding"/>
    <property type="evidence" value="ECO:0007669"/>
    <property type="project" value="TreeGrafter"/>
</dbReference>
<evidence type="ECO:0000259" key="7">
    <source>
        <dbReference type="PROSITE" id="PS50071"/>
    </source>
</evidence>
<dbReference type="PROSITE" id="PS00027">
    <property type="entry name" value="HOMEOBOX_1"/>
    <property type="match status" value="1"/>
</dbReference>
<dbReference type="PROSITE" id="PS50071">
    <property type="entry name" value="HOMEOBOX_2"/>
    <property type="match status" value="1"/>
</dbReference>
<evidence type="ECO:0000256" key="6">
    <source>
        <dbReference type="RuleBase" id="RU000682"/>
    </source>
</evidence>
<feature type="DNA-binding region" description="Homeobox" evidence="5">
    <location>
        <begin position="109"/>
        <end position="168"/>
    </location>
</feature>
<reference evidence="8" key="1">
    <citation type="submission" date="2016-11" db="UniProtKB">
        <authorList>
            <consortium name="WormBaseParasite"/>
        </authorList>
    </citation>
    <scope>IDENTIFICATION</scope>
    <source>
        <strain evidence="8">pt0022</strain>
    </source>
</reference>
<dbReference type="PANTHER" id="PTHR24324:SF5">
    <property type="entry name" value="HEMATOPOIETICALLY-EXPRESSED HOMEOBOX PROTEIN HHEX"/>
    <property type="match status" value="1"/>
</dbReference>
<evidence type="ECO:0000256" key="3">
    <source>
        <dbReference type="ARBA" id="ARBA00023155"/>
    </source>
</evidence>
<dbReference type="InterPro" id="IPR001356">
    <property type="entry name" value="HD"/>
</dbReference>
<protein>
    <submittedName>
        <fullName evidence="8">Homeobox domain-containing protein</fullName>
    </submittedName>
</protein>
<dbReference type="InterPro" id="IPR051000">
    <property type="entry name" value="Homeobox_DNA-bind_prot"/>
</dbReference>
<evidence type="ECO:0000256" key="1">
    <source>
        <dbReference type="ARBA" id="ARBA00004123"/>
    </source>
</evidence>
<sequence length="270" mass="31511">MAFFIHNLLRPTEIIEQSSSVRKTLSETAFCDETLVSCKSIQVATCPINFTSSFSFPEWYQAVNYVNMTSQHLGHQISHTNSEHYPVIIEWGPQLPWLQPYMQKSQLKRKGGQIRFTNEQTDALEQKFGNHKYLSSQERKKLARSLQLSERQVKTWFQNRRAKWRRIRKDEEEEIRLDIIHPVPQLVPYAHQQHHSFFKTHIRYYTTDQYLTVISSSHQINVSLTVGAANLNITTVKLANIFRPFHFTVVTGTSHMFVGNVDYTVASQHT</sequence>
<dbReference type="InterPro" id="IPR017970">
    <property type="entry name" value="Homeobox_CS"/>
</dbReference>
<dbReference type="STRING" id="6293.A0A1I8EF83"/>